<sequence length="51" mass="6148">MPNMLFVKVWNSRLKKKISIHIATRRMFKIQEDYIHLRFQSASIVIAQQTM</sequence>
<name>A0A0A9C485_ARUDO</name>
<reference evidence="1" key="1">
    <citation type="submission" date="2014-09" db="EMBL/GenBank/DDBJ databases">
        <authorList>
            <person name="Magalhaes I.L.F."/>
            <person name="Oliveira U."/>
            <person name="Santos F.R."/>
            <person name="Vidigal T.H.D.A."/>
            <person name="Brescovit A.D."/>
            <person name="Santos A.J."/>
        </authorList>
    </citation>
    <scope>NUCLEOTIDE SEQUENCE</scope>
    <source>
        <tissue evidence="1">Shoot tissue taken approximately 20 cm above the soil surface</tissue>
    </source>
</reference>
<reference evidence="1" key="2">
    <citation type="journal article" date="2015" name="Data Brief">
        <title>Shoot transcriptome of the giant reed, Arundo donax.</title>
        <authorList>
            <person name="Barrero R.A."/>
            <person name="Guerrero F.D."/>
            <person name="Moolhuijzen P."/>
            <person name="Goolsby J.A."/>
            <person name="Tidwell J."/>
            <person name="Bellgard S.E."/>
            <person name="Bellgard M.I."/>
        </authorList>
    </citation>
    <scope>NUCLEOTIDE SEQUENCE</scope>
    <source>
        <tissue evidence="1">Shoot tissue taken approximately 20 cm above the soil surface</tissue>
    </source>
</reference>
<proteinExistence type="predicted"/>
<accession>A0A0A9C485</accession>
<protein>
    <submittedName>
        <fullName evidence="1">Uncharacterized protein</fullName>
    </submittedName>
</protein>
<evidence type="ECO:0000313" key="1">
    <source>
        <dbReference type="EMBL" id="JAD69258.1"/>
    </source>
</evidence>
<dbReference type="AlphaFoldDB" id="A0A0A9C485"/>
<organism evidence="1">
    <name type="scientific">Arundo donax</name>
    <name type="common">Giant reed</name>
    <name type="synonym">Donax arundinaceus</name>
    <dbReference type="NCBI Taxonomy" id="35708"/>
    <lineage>
        <taxon>Eukaryota</taxon>
        <taxon>Viridiplantae</taxon>
        <taxon>Streptophyta</taxon>
        <taxon>Embryophyta</taxon>
        <taxon>Tracheophyta</taxon>
        <taxon>Spermatophyta</taxon>
        <taxon>Magnoliopsida</taxon>
        <taxon>Liliopsida</taxon>
        <taxon>Poales</taxon>
        <taxon>Poaceae</taxon>
        <taxon>PACMAD clade</taxon>
        <taxon>Arundinoideae</taxon>
        <taxon>Arundineae</taxon>
        <taxon>Arundo</taxon>
    </lineage>
</organism>
<dbReference type="EMBL" id="GBRH01228637">
    <property type="protein sequence ID" value="JAD69258.1"/>
    <property type="molecule type" value="Transcribed_RNA"/>
</dbReference>